<dbReference type="Proteomes" id="UP000821866">
    <property type="component" value="Unassembled WGS sequence"/>
</dbReference>
<keyword evidence="2" id="KW-1185">Reference proteome</keyword>
<proteinExistence type="predicted"/>
<evidence type="ECO:0000313" key="2">
    <source>
        <dbReference type="Proteomes" id="UP000821866"/>
    </source>
</evidence>
<accession>A0A9J6DVX7</accession>
<dbReference type="EMBL" id="JABSTU010000007">
    <property type="protein sequence ID" value="KAH8026303.1"/>
    <property type="molecule type" value="Genomic_DNA"/>
</dbReference>
<sequence length="239" mass="25852">MRKAQFFCRAVYRLTLGRRCNILASLHQKRTRSSAPIDRGGLDSFFRSLQRSEVLWSTRPNSDDAGPHVRAAVGVWGVCVMHDATVVQRLEVPTLNYTRKTALGHALLCASPSLQALHVAAAPVAVTRDLSETREVAMSKAQFISRAGYRLTLGRRSNVLASLHQQHTRSSAAIGRGGLDSSIRSLPRSEVLWSTQPNSDDGEPHVRAADGDSGVCAAFPMHDAPAGGTAPGRENALLH</sequence>
<gene>
    <name evidence="1" type="ORF">HPB51_019180</name>
</gene>
<evidence type="ECO:0000313" key="1">
    <source>
        <dbReference type="EMBL" id="KAH8026303.1"/>
    </source>
</evidence>
<protein>
    <submittedName>
        <fullName evidence="1">Uncharacterized protein</fullName>
    </submittedName>
</protein>
<name>A0A9J6DVX7_RHIMP</name>
<dbReference type="AlphaFoldDB" id="A0A9J6DVX7"/>
<reference evidence="1" key="1">
    <citation type="journal article" date="2020" name="Cell">
        <title>Large-Scale Comparative Analyses of Tick Genomes Elucidate Their Genetic Diversity and Vector Capacities.</title>
        <authorList>
            <consortium name="Tick Genome and Microbiome Consortium (TIGMIC)"/>
            <person name="Jia N."/>
            <person name="Wang J."/>
            <person name="Shi W."/>
            <person name="Du L."/>
            <person name="Sun Y."/>
            <person name="Zhan W."/>
            <person name="Jiang J.F."/>
            <person name="Wang Q."/>
            <person name="Zhang B."/>
            <person name="Ji P."/>
            <person name="Bell-Sakyi L."/>
            <person name="Cui X.M."/>
            <person name="Yuan T.T."/>
            <person name="Jiang B.G."/>
            <person name="Yang W.F."/>
            <person name="Lam T.T."/>
            <person name="Chang Q.C."/>
            <person name="Ding S.J."/>
            <person name="Wang X.J."/>
            <person name="Zhu J.G."/>
            <person name="Ruan X.D."/>
            <person name="Zhao L."/>
            <person name="Wei J.T."/>
            <person name="Ye R.Z."/>
            <person name="Que T.C."/>
            <person name="Du C.H."/>
            <person name="Zhou Y.H."/>
            <person name="Cheng J.X."/>
            <person name="Dai P.F."/>
            <person name="Guo W.B."/>
            <person name="Han X.H."/>
            <person name="Huang E.J."/>
            <person name="Li L.F."/>
            <person name="Wei W."/>
            <person name="Gao Y.C."/>
            <person name="Liu J.Z."/>
            <person name="Shao H.Z."/>
            <person name="Wang X."/>
            <person name="Wang C.C."/>
            <person name="Yang T.C."/>
            <person name="Huo Q.B."/>
            <person name="Li W."/>
            <person name="Chen H.Y."/>
            <person name="Chen S.E."/>
            <person name="Zhou L.G."/>
            <person name="Ni X.B."/>
            <person name="Tian J.H."/>
            <person name="Sheng Y."/>
            <person name="Liu T."/>
            <person name="Pan Y.S."/>
            <person name="Xia L.Y."/>
            <person name="Li J."/>
            <person name="Zhao F."/>
            <person name="Cao W.C."/>
        </authorList>
    </citation>
    <scope>NUCLEOTIDE SEQUENCE</scope>
    <source>
        <strain evidence="1">Rmic-2018</strain>
    </source>
</reference>
<organism evidence="1 2">
    <name type="scientific">Rhipicephalus microplus</name>
    <name type="common">Cattle tick</name>
    <name type="synonym">Boophilus microplus</name>
    <dbReference type="NCBI Taxonomy" id="6941"/>
    <lineage>
        <taxon>Eukaryota</taxon>
        <taxon>Metazoa</taxon>
        <taxon>Ecdysozoa</taxon>
        <taxon>Arthropoda</taxon>
        <taxon>Chelicerata</taxon>
        <taxon>Arachnida</taxon>
        <taxon>Acari</taxon>
        <taxon>Parasitiformes</taxon>
        <taxon>Ixodida</taxon>
        <taxon>Ixodoidea</taxon>
        <taxon>Ixodidae</taxon>
        <taxon>Rhipicephalinae</taxon>
        <taxon>Rhipicephalus</taxon>
        <taxon>Boophilus</taxon>
    </lineage>
</organism>
<comment type="caution">
    <text evidence="1">The sequence shown here is derived from an EMBL/GenBank/DDBJ whole genome shotgun (WGS) entry which is preliminary data.</text>
</comment>
<reference evidence="1" key="2">
    <citation type="submission" date="2021-09" db="EMBL/GenBank/DDBJ databases">
        <authorList>
            <person name="Jia N."/>
            <person name="Wang J."/>
            <person name="Shi W."/>
            <person name="Du L."/>
            <person name="Sun Y."/>
            <person name="Zhan W."/>
            <person name="Jiang J."/>
            <person name="Wang Q."/>
            <person name="Zhang B."/>
            <person name="Ji P."/>
            <person name="Sakyi L.B."/>
            <person name="Cui X."/>
            <person name="Yuan T."/>
            <person name="Jiang B."/>
            <person name="Yang W."/>
            <person name="Lam T.T.-Y."/>
            <person name="Chang Q."/>
            <person name="Ding S."/>
            <person name="Wang X."/>
            <person name="Zhu J."/>
            <person name="Ruan X."/>
            <person name="Zhao L."/>
            <person name="Wei J."/>
            <person name="Que T."/>
            <person name="Du C."/>
            <person name="Cheng J."/>
            <person name="Dai P."/>
            <person name="Han X."/>
            <person name="Huang E."/>
            <person name="Gao Y."/>
            <person name="Liu J."/>
            <person name="Shao H."/>
            <person name="Ye R."/>
            <person name="Li L."/>
            <person name="Wei W."/>
            <person name="Wang X."/>
            <person name="Wang C."/>
            <person name="Huo Q."/>
            <person name="Li W."/>
            <person name="Guo W."/>
            <person name="Chen H."/>
            <person name="Chen S."/>
            <person name="Zhou L."/>
            <person name="Zhou L."/>
            <person name="Ni X."/>
            <person name="Tian J."/>
            <person name="Zhou Y."/>
            <person name="Sheng Y."/>
            <person name="Liu T."/>
            <person name="Pan Y."/>
            <person name="Xia L."/>
            <person name="Li J."/>
            <person name="Zhao F."/>
            <person name="Cao W."/>
        </authorList>
    </citation>
    <scope>NUCLEOTIDE SEQUENCE</scope>
    <source>
        <strain evidence="1">Rmic-2018</strain>
        <tissue evidence="1">Larvae</tissue>
    </source>
</reference>